<dbReference type="SUPFAM" id="SSF103473">
    <property type="entry name" value="MFS general substrate transporter"/>
    <property type="match status" value="1"/>
</dbReference>
<dbReference type="Proteomes" id="UP000199495">
    <property type="component" value="Unassembled WGS sequence"/>
</dbReference>
<evidence type="ECO:0000256" key="2">
    <source>
        <dbReference type="ARBA" id="ARBA00022989"/>
    </source>
</evidence>
<evidence type="ECO:0000256" key="1">
    <source>
        <dbReference type="ARBA" id="ARBA00022692"/>
    </source>
</evidence>
<dbReference type="PANTHER" id="PTHR11360">
    <property type="entry name" value="MONOCARBOXYLATE TRANSPORTER"/>
    <property type="match status" value="1"/>
</dbReference>
<gene>
    <name evidence="6" type="ORF">SAMN04487974_101133</name>
</gene>
<dbReference type="CDD" id="cd17355">
    <property type="entry name" value="MFS_YcxA_like"/>
    <property type="match status" value="1"/>
</dbReference>
<feature type="domain" description="Major facilitator superfamily (MFS) profile" evidence="5">
    <location>
        <begin position="7"/>
        <end position="398"/>
    </location>
</feature>
<dbReference type="PANTHER" id="PTHR11360:SF290">
    <property type="entry name" value="MONOCARBOXYLATE MFS PERMEASE"/>
    <property type="match status" value="1"/>
</dbReference>
<feature type="transmembrane region" description="Helical" evidence="4">
    <location>
        <begin position="310"/>
        <end position="331"/>
    </location>
</feature>
<evidence type="ECO:0000313" key="6">
    <source>
        <dbReference type="EMBL" id="SDG14420.1"/>
    </source>
</evidence>
<feature type="transmembrane region" description="Helical" evidence="4">
    <location>
        <begin position="343"/>
        <end position="367"/>
    </location>
</feature>
<proteinExistence type="predicted"/>
<dbReference type="InterPro" id="IPR020846">
    <property type="entry name" value="MFS_dom"/>
</dbReference>
<keyword evidence="7" id="KW-1185">Reference proteome</keyword>
<feature type="transmembrane region" description="Helical" evidence="4">
    <location>
        <begin position="133"/>
        <end position="153"/>
    </location>
</feature>
<dbReference type="InterPro" id="IPR036259">
    <property type="entry name" value="MFS_trans_sf"/>
</dbReference>
<protein>
    <submittedName>
        <fullName evidence="6">Predicted arabinose efflux permease, MFS family</fullName>
    </submittedName>
</protein>
<feature type="transmembrane region" description="Helical" evidence="4">
    <location>
        <begin position="221"/>
        <end position="241"/>
    </location>
</feature>
<dbReference type="GO" id="GO:0022857">
    <property type="term" value="F:transmembrane transporter activity"/>
    <property type="evidence" value="ECO:0007669"/>
    <property type="project" value="InterPro"/>
</dbReference>
<dbReference type="PROSITE" id="PS50850">
    <property type="entry name" value="MFS"/>
    <property type="match status" value="1"/>
</dbReference>
<dbReference type="InterPro" id="IPR011701">
    <property type="entry name" value="MFS"/>
</dbReference>
<accession>A0A1G7RX89</accession>
<dbReference type="Pfam" id="PF07690">
    <property type="entry name" value="MFS_1"/>
    <property type="match status" value="1"/>
</dbReference>
<evidence type="ECO:0000256" key="3">
    <source>
        <dbReference type="ARBA" id="ARBA00023136"/>
    </source>
</evidence>
<name>A0A1G7RX89_9HYPH</name>
<dbReference type="InterPro" id="IPR050327">
    <property type="entry name" value="Proton-linked_MCT"/>
</dbReference>
<keyword evidence="1 4" id="KW-0812">Transmembrane</keyword>
<evidence type="ECO:0000313" key="7">
    <source>
        <dbReference type="Proteomes" id="UP000199495"/>
    </source>
</evidence>
<organism evidence="6 7">
    <name type="scientific">Pelagibacterium luteolum</name>
    <dbReference type="NCBI Taxonomy" id="440168"/>
    <lineage>
        <taxon>Bacteria</taxon>
        <taxon>Pseudomonadati</taxon>
        <taxon>Pseudomonadota</taxon>
        <taxon>Alphaproteobacteria</taxon>
        <taxon>Hyphomicrobiales</taxon>
        <taxon>Devosiaceae</taxon>
        <taxon>Pelagibacterium</taxon>
    </lineage>
</organism>
<feature type="transmembrane region" description="Helical" evidence="4">
    <location>
        <begin position="7"/>
        <end position="32"/>
    </location>
</feature>
<dbReference type="EMBL" id="FNCS01000001">
    <property type="protein sequence ID" value="SDG14420.1"/>
    <property type="molecule type" value="Genomic_DNA"/>
</dbReference>
<dbReference type="OrthoDB" id="9796632at2"/>
<feature type="transmembrane region" description="Helical" evidence="4">
    <location>
        <begin position="286"/>
        <end position="304"/>
    </location>
</feature>
<keyword evidence="2 4" id="KW-1133">Transmembrane helix</keyword>
<dbReference type="Gene3D" id="1.20.1250.20">
    <property type="entry name" value="MFS general substrate transporter like domains"/>
    <property type="match status" value="2"/>
</dbReference>
<evidence type="ECO:0000259" key="5">
    <source>
        <dbReference type="PROSITE" id="PS50850"/>
    </source>
</evidence>
<feature type="transmembrane region" description="Helical" evidence="4">
    <location>
        <begin position="44"/>
        <end position="64"/>
    </location>
</feature>
<feature type="transmembrane region" description="Helical" evidence="4">
    <location>
        <begin position="76"/>
        <end position="92"/>
    </location>
</feature>
<evidence type="ECO:0000256" key="4">
    <source>
        <dbReference type="SAM" id="Phobius"/>
    </source>
</evidence>
<feature type="transmembrane region" description="Helical" evidence="4">
    <location>
        <begin position="165"/>
        <end position="184"/>
    </location>
</feature>
<keyword evidence="3 4" id="KW-0472">Membrane</keyword>
<dbReference type="STRING" id="440168.SAMN04487974_101133"/>
<feature type="transmembrane region" description="Helical" evidence="4">
    <location>
        <begin position="253"/>
        <end position="274"/>
    </location>
</feature>
<dbReference type="AlphaFoldDB" id="A0A1G7RX89"/>
<feature type="transmembrane region" description="Helical" evidence="4">
    <location>
        <begin position="373"/>
        <end position="394"/>
    </location>
</feature>
<reference evidence="6 7" key="1">
    <citation type="submission" date="2016-10" db="EMBL/GenBank/DDBJ databases">
        <authorList>
            <person name="de Groot N.N."/>
        </authorList>
    </citation>
    <scope>NUCLEOTIDE SEQUENCE [LARGE SCALE GENOMIC DNA]</scope>
    <source>
        <strain evidence="6 7">CGMCC 1.10267</strain>
    </source>
</reference>
<sequence length="410" mass="42478">MKSLHYGWVIVAAGAVITCVAMGAMFALPVYLAPIAEETGWTRAGISMAMTIGFVVMGVAGFLWGTLTDRIGAKPVVFIAAIILGAGLFLASRANDLLVFQIAYGGLVGAAGGAFFAPIMATTVGWFDKHRSLAVSLVSLGAGVAPMVITPFASLLIEIYGWRSAMLMTAVGATVLLVPASFLIRRAPAAIAEAEPTQQSDVAPREPAPKTAFSALRTPQFIVLAATFFLCCAAHSGPIFHTVSYAMLCGVPALAAASIYSVEGVAGLFGRLVFGIAADRLGVKKVLIAGLALQAVGIYSYIYVTQLTDFYMLAVVLGMAYGGVMPLYAVLARDYFGPHVMGTVLGAATMTSSIGMAFGPVGGGWLYDTYGSYHWLYIASAVVGVAAAAMALAFPPAKGAGDTPRQAQMA</sequence>
<dbReference type="RefSeq" id="WP_090591929.1">
    <property type="nucleotide sequence ID" value="NZ_FNCS01000001.1"/>
</dbReference>
<feature type="transmembrane region" description="Helical" evidence="4">
    <location>
        <begin position="98"/>
        <end position="121"/>
    </location>
</feature>